<comment type="catalytic activity">
    <reaction evidence="1">
        <text>ATP + protein L-histidine = ADP + protein N-phospho-L-histidine.</text>
        <dbReference type="EC" id="2.7.13.3"/>
    </reaction>
</comment>
<dbReference type="EC" id="2.7.13.3" evidence="2"/>
<evidence type="ECO:0000259" key="11">
    <source>
        <dbReference type="Pfam" id="PF07730"/>
    </source>
</evidence>
<dbReference type="EMBL" id="QLMJ01000024">
    <property type="protein sequence ID" value="RAK27142.1"/>
    <property type="molecule type" value="Genomic_DNA"/>
</dbReference>
<keyword evidence="6 12" id="KW-0418">Kinase</keyword>
<gene>
    <name evidence="12" type="ORF">B0I29_12429</name>
</gene>
<evidence type="ECO:0000256" key="9">
    <source>
        <dbReference type="SAM" id="MobiDB-lite"/>
    </source>
</evidence>
<evidence type="ECO:0000313" key="13">
    <source>
        <dbReference type="Proteomes" id="UP000249341"/>
    </source>
</evidence>
<evidence type="ECO:0000259" key="10">
    <source>
        <dbReference type="Pfam" id="PF02518"/>
    </source>
</evidence>
<dbReference type="GO" id="GO:0005524">
    <property type="term" value="F:ATP binding"/>
    <property type="evidence" value="ECO:0007669"/>
    <property type="project" value="UniProtKB-KW"/>
</dbReference>
<dbReference type="CDD" id="cd16917">
    <property type="entry name" value="HATPase_UhpB-NarQ-NarX-like"/>
    <property type="match status" value="1"/>
</dbReference>
<feature type="region of interest" description="Disordered" evidence="9">
    <location>
        <begin position="577"/>
        <end position="599"/>
    </location>
</feature>
<evidence type="ECO:0000256" key="4">
    <source>
        <dbReference type="ARBA" id="ARBA00022679"/>
    </source>
</evidence>
<dbReference type="SUPFAM" id="SSF55874">
    <property type="entry name" value="ATPase domain of HSP90 chaperone/DNA topoisomerase II/histidine kinase"/>
    <property type="match status" value="1"/>
</dbReference>
<dbReference type="PANTHER" id="PTHR24421">
    <property type="entry name" value="NITRATE/NITRITE SENSOR PROTEIN NARX-RELATED"/>
    <property type="match status" value="1"/>
</dbReference>
<dbReference type="Gene3D" id="3.30.565.10">
    <property type="entry name" value="Histidine kinase-like ATPase, C-terminal domain"/>
    <property type="match status" value="1"/>
</dbReference>
<dbReference type="Proteomes" id="UP000249341">
    <property type="component" value="Unassembled WGS sequence"/>
</dbReference>
<dbReference type="InterPro" id="IPR036890">
    <property type="entry name" value="HATPase_C_sf"/>
</dbReference>
<sequence length="599" mass="63526">MTPLFRLLSVIPVALLGGGLFLLLHTMVAAPLAAAPVALLLNPALVRAERYAERILHGRRPTPYTVLAGLGALSGTDLSQVPEMVGRSLGARLCQLTVHRPGLPDRTYSWPSPGSADAVITLPIVRGDERLGSITVDRASAAEGLDSHRRRLVQDIADGLGAVLAANRLGIELERQLRAVRAHAADIARSRRRLVAEMDAERRRIERDLHDGAQHHLVSLRLALGLAEHQAGAGRLAEATTALDRVSGRIDDAETILARTVTGMTSPLLAQQGLAAALRAELGPDVPVVVMGMDDGCRLAADLESAVWFCCLEAVNNARKHAPGAPVRISLTSAADRLSFGIHDDGPGFDTTADIGSPGRGMRNVMARVTAVGGLVAVRSAPGEGTRVDGWVALGDVPADDVSLAGAVRAAIQQAATVYGDAEAVERIRRIRAGLDQQGTRRDTVLAAWSALQALDELVRDDPPATGTQHLRHRLDRIRADSREVAEVTAIDELRSEPGDLSPDDVEAAARLLGDGAADNCHRLGLEPDAGPAQITQAVQRALAQWRARASHPGTAHSVRRVAATVVRSCEHMLLTVSPPGEKPAAADHGSTPDPRRFR</sequence>
<keyword evidence="5" id="KW-0547">Nucleotide-binding</keyword>
<organism evidence="12 13">
    <name type="scientific">Actinoplanes lutulentus</name>
    <dbReference type="NCBI Taxonomy" id="1287878"/>
    <lineage>
        <taxon>Bacteria</taxon>
        <taxon>Bacillati</taxon>
        <taxon>Actinomycetota</taxon>
        <taxon>Actinomycetes</taxon>
        <taxon>Micromonosporales</taxon>
        <taxon>Micromonosporaceae</taxon>
        <taxon>Actinoplanes</taxon>
    </lineage>
</organism>
<evidence type="ECO:0000256" key="5">
    <source>
        <dbReference type="ARBA" id="ARBA00022741"/>
    </source>
</evidence>
<feature type="domain" description="Histidine kinase/HSP90-like ATPase" evidence="10">
    <location>
        <begin position="311"/>
        <end position="389"/>
    </location>
</feature>
<dbReference type="GO" id="GO:0046983">
    <property type="term" value="F:protein dimerization activity"/>
    <property type="evidence" value="ECO:0007669"/>
    <property type="project" value="InterPro"/>
</dbReference>
<dbReference type="InterPro" id="IPR003594">
    <property type="entry name" value="HATPase_dom"/>
</dbReference>
<evidence type="ECO:0000256" key="8">
    <source>
        <dbReference type="ARBA" id="ARBA00023012"/>
    </source>
</evidence>
<dbReference type="Pfam" id="PF02518">
    <property type="entry name" value="HATPase_c"/>
    <property type="match status" value="1"/>
</dbReference>
<evidence type="ECO:0000256" key="2">
    <source>
        <dbReference type="ARBA" id="ARBA00012438"/>
    </source>
</evidence>
<name>A0A327Z7X8_9ACTN</name>
<keyword evidence="3" id="KW-0597">Phosphoprotein</keyword>
<dbReference type="Gene3D" id="1.20.5.1930">
    <property type="match status" value="1"/>
</dbReference>
<keyword evidence="8" id="KW-0902">Two-component regulatory system</keyword>
<dbReference type="PANTHER" id="PTHR24421:SF10">
    <property type="entry name" value="NITRATE_NITRITE SENSOR PROTEIN NARQ"/>
    <property type="match status" value="1"/>
</dbReference>
<comment type="caution">
    <text evidence="12">The sequence shown here is derived from an EMBL/GenBank/DDBJ whole genome shotgun (WGS) entry which is preliminary data.</text>
</comment>
<dbReference type="AlphaFoldDB" id="A0A327Z7X8"/>
<reference evidence="12 13" key="1">
    <citation type="submission" date="2018-06" db="EMBL/GenBank/DDBJ databases">
        <title>Genomic Encyclopedia of Type Strains, Phase III (KMG-III): the genomes of soil and plant-associated and newly described type strains.</title>
        <authorList>
            <person name="Whitman W."/>
        </authorList>
    </citation>
    <scope>NUCLEOTIDE SEQUENCE [LARGE SCALE GENOMIC DNA]</scope>
    <source>
        <strain evidence="12 13">CGMCC 4.7090</strain>
    </source>
</reference>
<dbReference type="RefSeq" id="WP_181558194.1">
    <property type="nucleotide sequence ID" value="NZ_JACHWI010000004.1"/>
</dbReference>
<evidence type="ECO:0000256" key="6">
    <source>
        <dbReference type="ARBA" id="ARBA00022777"/>
    </source>
</evidence>
<evidence type="ECO:0000313" key="12">
    <source>
        <dbReference type="EMBL" id="RAK27142.1"/>
    </source>
</evidence>
<evidence type="ECO:0000256" key="3">
    <source>
        <dbReference type="ARBA" id="ARBA00022553"/>
    </source>
</evidence>
<dbReference type="Pfam" id="PF07730">
    <property type="entry name" value="HisKA_3"/>
    <property type="match status" value="1"/>
</dbReference>
<proteinExistence type="predicted"/>
<feature type="domain" description="Signal transduction histidine kinase subgroup 3 dimerisation and phosphoacceptor" evidence="11">
    <location>
        <begin position="201"/>
        <end position="265"/>
    </location>
</feature>
<dbReference type="InterPro" id="IPR011712">
    <property type="entry name" value="Sig_transdc_His_kin_sub3_dim/P"/>
</dbReference>
<protein>
    <recommendedName>
        <fullName evidence="2">histidine kinase</fullName>
        <ecNumber evidence="2">2.7.13.3</ecNumber>
    </recommendedName>
</protein>
<keyword evidence="13" id="KW-1185">Reference proteome</keyword>
<dbReference type="GO" id="GO:0000155">
    <property type="term" value="F:phosphorelay sensor kinase activity"/>
    <property type="evidence" value="ECO:0007669"/>
    <property type="project" value="InterPro"/>
</dbReference>
<keyword evidence="4" id="KW-0808">Transferase</keyword>
<keyword evidence="7" id="KW-0067">ATP-binding</keyword>
<accession>A0A327Z7X8</accession>
<dbReference type="GO" id="GO:0016020">
    <property type="term" value="C:membrane"/>
    <property type="evidence" value="ECO:0007669"/>
    <property type="project" value="InterPro"/>
</dbReference>
<dbReference type="InterPro" id="IPR050482">
    <property type="entry name" value="Sensor_HK_TwoCompSys"/>
</dbReference>
<evidence type="ECO:0000256" key="1">
    <source>
        <dbReference type="ARBA" id="ARBA00000085"/>
    </source>
</evidence>
<evidence type="ECO:0000256" key="7">
    <source>
        <dbReference type="ARBA" id="ARBA00022840"/>
    </source>
</evidence>